<evidence type="ECO:0000313" key="1">
    <source>
        <dbReference type="EMBL" id="EFB89785.1"/>
    </source>
</evidence>
<dbReference type="EMBL" id="ADFP01000121">
    <property type="protein sequence ID" value="EFB89785.1"/>
    <property type="molecule type" value="Genomic_DNA"/>
</dbReference>
<keyword evidence="2" id="KW-1185">Reference proteome</keyword>
<evidence type="ECO:0000313" key="2">
    <source>
        <dbReference type="Proteomes" id="UP000006462"/>
    </source>
</evidence>
<comment type="caution">
    <text evidence="1">The sequence shown here is derived from an EMBL/GenBank/DDBJ whole genome shotgun (WGS) entry which is preliminary data.</text>
</comment>
<sequence length="85" mass="9801">MIENRELSIACNEIGADLDTVESLLRTTLRKQNITRERIEELLSEALEYLILARESLDYLASEHCYNNASLFGYDDGECVITYHE</sequence>
<name>A0ABM9ZS80_9BACT</name>
<dbReference type="Proteomes" id="UP000006462">
    <property type="component" value="Unassembled WGS sequence"/>
</dbReference>
<accession>A0ABM9ZS80</accession>
<protein>
    <submittedName>
        <fullName evidence="1">Uncharacterized protein</fullName>
    </submittedName>
</protein>
<proteinExistence type="predicted"/>
<dbReference type="RefSeq" id="WP_009165790.1">
    <property type="nucleotide sequence ID" value="NZ_ADFP01000121.1"/>
</dbReference>
<reference evidence="1 2" key="1">
    <citation type="submission" date="2009-12" db="EMBL/GenBank/DDBJ databases">
        <authorList>
            <person name="Shrivastava S."/>
            <person name="Madupu R."/>
            <person name="Durkin A.S."/>
            <person name="Torralba M."/>
            <person name="Methe B."/>
            <person name="Sutton G.G."/>
            <person name="Strausberg R.L."/>
            <person name="Nelson K.E."/>
        </authorList>
    </citation>
    <scope>NUCLEOTIDE SEQUENCE [LARGE SCALE GENOMIC DNA]</scope>
    <source>
        <strain evidence="1 2">W5455</strain>
    </source>
</reference>
<gene>
    <name evidence="1" type="ORF">HMPREF7215_2599</name>
</gene>
<organism evidence="1 2">
    <name type="scientific">Pyramidobacter piscolens W5455</name>
    <dbReference type="NCBI Taxonomy" id="352165"/>
    <lineage>
        <taxon>Bacteria</taxon>
        <taxon>Thermotogati</taxon>
        <taxon>Synergistota</taxon>
        <taxon>Synergistia</taxon>
        <taxon>Synergistales</taxon>
        <taxon>Dethiosulfovibrionaceae</taxon>
        <taxon>Pyramidobacter</taxon>
    </lineage>
</organism>